<dbReference type="OrthoDB" id="3543629at2759"/>
<feature type="coiled-coil region" evidence="1">
    <location>
        <begin position="21"/>
        <end position="83"/>
    </location>
</feature>
<evidence type="ECO:0000313" key="2">
    <source>
        <dbReference type="EMBL" id="CAD6444343.1"/>
    </source>
</evidence>
<keyword evidence="1" id="KW-0175">Coiled coil</keyword>
<organism evidence="2 3">
    <name type="scientific">Sclerotinia trifoliorum</name>
    <dbReference type="NCBI Taxonomy" id="28548"/>
    <lineage>
        <taxon>Eukaryota</taxon>
        <taxon>Fungi</taxon>
        <taxon>Dikarya</taxon>
        <taxon>Ascomycota</taxon>
        <taxon>Pezizomycotina</taxon>
        <taxon>Leotiomycetes</taxon>
        <taxon>Helotiales</taxon>
        <taxon>Sclerotiniaceae</taxon>
        <taxon>Sclerotinia</taxon>
    </lineage>
</organism>
<evidence type="ECO:0000256" key="1">
    <source>
        <dbReference type="SAM" id="Coils"/>
    </source>
</evidence>
<comment type="caution">
    <text evidence="2">The sequence shown here is derived from an EMBL/GenBank/DDBJ whole genome shotgun (WGS) entry which is preliminary data.</text>
</comment>
<accession>A0A8H2VTA0</accession>
<dbReference type="AlphaFoldDB" id="A0A8H2VTA0"/>
<keyword evidence="3" id="KW-1185">Reference proteome</keyword>
<gene>
    <name evidence="2" type="ORF">SCLTRI_LOCUS4135</name>
</gene>
<dbReference type="Proteomes" id="UP000624404">
    <property type="component" value="Unassembled WGS sequence"/>
</dbReference>
<proteinExistence type="predicted"/>
<protein>
    <submittedName>
        <fullName evidence="2">1e73c687-4d68-4a41-8946-d2097b5f44d5-CDS</fullName>
    </submittedName>
</protein>
<sequence>MANLHVRFHDFDMRHEYEIRVEDDHLDARAARIEIAELKEEVRGVRGELLQKERGIGGLGNEIMGVREEVRSAREEARGTREDEGAEGDLTEGRLMGEIQDLRTRDVEREQRVTELLNDFDDLRKRHTESEALLNTMRDDINSLGHTAEGLSEENRGLIERVTWLEMQRPVIEEEAEPENDIVVDEKERVKSGKGRCKWSKFYTRRKRPRTGKELALRFMECTIT</sequence>
<reference evidence="2" key="1">
    <citation type="submission" date="2020-10" db="EMBL/GenBank/DDBJ databases">
        <authorList>
            <person name="Kusch S."/>
        </authorList>
    </citation>
    <scope>NUCLEOTIDE SEQUENCE</scope>
    <source>
        <strain evidence="2">SwB9</strain>
    </source>
</reference>
<evidence type="ECO:0000313" key="3">
    <source>
        <dbReference type="Proteomes" id="UP000624404"/>
    </source>
</evidence>
<dbReference type="EMBL" id="CAJHIA010000012">
    <property type="protein sequence ID" value="CAD6444343.1"/>
    <property type="molecule type" value="Genomic_DNA"/>
</dbReference>
<name>A0A8H2VTA0_9HELO</name>